<proteinExistence type="inferred from homology"/>
<dbReference type="GO" id="GO:0072665">
    <property type="term" value="P:protein localization to vacuole"/>
    <property type="evidence" value="ECO:0007669"/>
    <property type="project" value="TreeGrafter"/>
</dbReference>
<dbReference type="Pfam" id="PF04791">
    <property type="entry name" value="LMBR1"/>
    <property type="match status" value="1"/>
</dbReference>
<keyword evidence="5" id="KW-0846">Cobalamin</keyword>
<dbReference type="InterPro" id="IPR006876">
    <property type="entry name" value="LMBR1-like_membr_prot"/>
</dbReference>
<evidence type="ECO:0000313" key="13">
    <source>
        <dbReference type="EMBL" id="KAF2858763.1"/>
    </source>
</evidence>
<evidence type="ECO:0000256" key="4">
    <source>
        <dbReference type="ARBA" id="ARBA00022448"/>
    </source>
</evidence>
<sequence length="584" mass="65019">MALLETSLIWVTYGACLGALALVAALFIFVYEKPGERDYFVTLVAGITTFALLATVLLTPVDIALTSSTVNRHLGQRKDWATPDAVDSITFQLKNVYYLLYSLDAILCLLVTPFAYFWYEEYDEVEASEGEQTTKSRFWGALKYSVGFLVLVLVLFLVGFFIPVAKKARHKHHDLDYFKHLLTENHGERALTFSIGVLIAIGTVLYCFYVAPGLALRPLSLIKSAPAVSAPQFAATTSSQLAQNRERQRQLEARANGRDGGLDSRDQRELEGLLRDERTLARRERLVEARNNESKLLSIWHKACAVFRPLELLGGLLLLVISWIIFVSMLITCIDKIKNSICGARCGYILGHTQIFQPVNWLMTVASRVFPVDYVLFLLLTLLFFSSAILGLSTIGVRFLWVTIFRIRKGKTTPNAMLMAIVLLTLMNLALNYSLAMIVAPQYATFGPQTFCDRPARHPDEAPDCSHHRSAVRPCSERASNSVAGLVCTPSVASTFLNSIAVNYPLLGAITFWAQFAFLGIYAVVCAVMMFRVPKFDDERDDEEEEGLLAATNRRMGATWEDLTGRAEGVRRMGYGTGDDSAHG</sequence>
<comment type="similarity">
    <text evidence="2">Belongs to the LIMR family. LMBRD1 subfamily.</text>
</comment>
<evidence type="ECO:0000256" key="6">
    <source>
        <dbReference type="ARBA" id="ARBA00022692"/>
    </source>
</evidence>
<keyword evidence="10" id="KW-0170">Cobalt</keyword>
<evidence type="ECO:0000256" key="10">
    <source>
        <dbReference type="ARBA" id="ARBA00023285"/>
    </source>
</evidence>
<evidence type="ECO:0000256" key="7">
    <source>
        <dbReference type="ARBA" id="ARBA00022989"/>
    </source>
</evidence>
<comment type="subcellular location">
    <subcellularLocation>
        <location evidence="1">Lysosome membrane</location>
        <topology evidence="1">Multi-pass membrane protein</topology>
    </subcellularLocation>
</comment>
<feature type="transmembrane region" description="Helical" evidence="12">
    <location>
        <begin position="506"/>
        <end position="531"/>
    </location>
</feature>
<evidence type="ECO:0000256" key="5">
    <source>
        <dbReference type="ARBA" id="ARBA00022628"/>
    </source>
</evidence>
<feature type="transmembrane region" description="Helical" evidence="12">
    <location>
        <begin position="346"/>
        <end position="363"/>
    </location>
</feature>
<evidence type="ECO:0000256" key="11">
    <source>
        <dbReference type="ARBA" id="ARBA00025515"/>
    </source>
</evidence>
<evidence type="ECO:0000256" key="8">
    <source>
        <dbReference type="ARBA" id="ARBA00023136"/>
    </source>
</evidence>
<protein>
    <recommendedName>
        <fullName evidence="3">Probable lysosomal cobalamin transporter</fullName>
    </recommendedName>
</protein>
<name>A0A6A7BUE5_9PEZI</name>
<dbReference type="GO" id="GO:0005774">
    <property type="term" value="C:vacuolar membrane"/>
    <property type="evidence" value="ECO:0007669"/>
    <property type="project" value="TreeGrafter"/>
</dbReference>
<accession>A0A6A7BUE5</accession>
<keyword evidence="4" id="KW-0813">Transport</keyword>
<reference evidence="13" key="1">
    <citation type="journal article" date="2020" name="Stud. Mycol.">
        <title>101 Dothideomycetes genomes: a test case for predicting lifestyles and emergence of pathogens.</title>
        <authorList>
            <person name="Haridas S."/>
            <person name="Albert R."/>
            <person name="Binder M."/>
            <person name="Bloem J."/>
            <person name="Labutti K."/>
            <person name="Salamov A."/>
            <person name="Andreopoulos B."/>
            <person name="Baker S."/>
            <person name="Barry K."/>
            <person name="Bills G."/>
            <person name="Bluhm B."/>
            <person name="Cannon C."/>
            <person name="Castanera R."/>
            <person name="Culley D."/>
            <person name="Daum C."/>
            <person name="Ezra D."/>
            <person name="Gonzalez J."/>
            <person name="Henrissat B."/>
            <person name="Kuo A."/>
            <person name="Liang C."/>
            <person name="Lipzen A."/>
            <person name="Lutzoni F."/>
            <person name="Magnuson J."/>
            <person name="Mondo S."/>
            <person name="Nolan M."/>
            <person name="Ohm R."/>
            <person name="Pangilinan J."/>
            <person name="Park H.-J."/>
            <person name="Ramirez L."/>
            <person name="Alfaro M."/>
            <person name="Sun H."/>
            <person name="Tritt A."/>
            <person name="Yoshinaga Y."/>
            <person name="Zwiers L.-H."/>
            <person name="Turgeon B."/>
            <person name="Goodwin S."/>
            <person name="Spatafora J."/>
            <person name="Crous P."/>
            <person name="Grigoriev I."/>
        </authorList>
    </citation>
    <scope>NUCLEOTIDE SEQUENCE</scope>
    <source>
        <strain evidence="13">CBS 480.64</strain>
    </source>
</reference>
<organism evidence="13 14">
    <name type="scientific">Piedraia hortae CBS 480.64</name>
    <dbReference type="NCBI Taxonomy" id="1314780"/>
    <lineage>
        <taxon>Eukaryota</taxon>
        <taxon>Fungi</taxon>
        <taxon>Dikarya</taxon>
        <taxon>Ascomycota</taxon>
        <taxon>Pezizomycotina</taxon>
        <taxon>Dothideomycetes</taxon>
        <taxon>Dothideomycetidae</taxon>
        <taxon>Capnodiales</taxon>
        <taxon>Piedraiaceae</taxon>
        <taxon>Piedraia</taxon>
    </lineage>
</organism>
<dbReference type="Proteomes" id="UP000799421">
    <property type="component" value="Unassembled WGS sequence"/>
</dbReference>
<evidence type="ECO:0000256" key="3">
    <source>
        <dbReference type="ARBA" id="ARBA00017088"/>
    </source>
</evidence>
<feature type="transmembrane region" description="Helical" evidence="12">
    <location>
        <begin position="416"/>
        <end position="440"/>
    </location>
</feature>
<evidence type="ECO:0000256" key="1">
    <source>
        <dbReference type="ARBA" id="ARBA00004155"/>
    </source>
</evidence>
<keyword evidence="14" id="KW-1185">Reference proteome</keyword>
<feature type="transmembrane region" description="Helical" evidence="12">
    <location>
        <begin position="139"/>
        <end position="162"/>
    </location>
</feature>
<feature type="transmembrane region" description="Helical" evidence="12">
    <location>
        <begin position="312"/>
        <end position="334"/>
    </location>
</feature>
<keyword evidence="7 12" id="KW-1133">Transmembrane helix</keyword>
<dbReference type="GO" id="GO:0031419">
    <property type="term" value="F:cobalamin binding"/>
    <property type="evidence" value="ECO:0007669"/>
    <property type="project" value="UniProtKB-KW"/>
</dbReference>
<evidence type="ECO:0000256" key="9">
    <source>
        <dbReference type="ARBA" id="ARBA00023228"/>
    </source>
</evidence>
<feature type="transmembrane region" description="Helical" evidence="12">
    <location>
        <begin position="375"/>
        <end position="404"/>
    </location>
</feature>
<feature type="transmembrane region" description="Helical" evidence="12">
    <location>
        <begin position="190"/>
        <end position="211"/>
    </location>
</feature>
<feature type="transmembrane region" description="Helical" evidence="12">
    <location>
        <begin position="98"/>
        <end position="119"/>
    </location>
</feature>
<evidence type="ECO:0000256" key="2">
    <source>
        <dbReference type="ARBA" id="ARBA00009901"/>
    </source>
</evidence>
<keyword evidence="8 12" id="KW-0472">Membrane</keyword>
<comment type="function">
    <text evidence="11">Probable lysosomal cobalamin transporter. Required to export cobalamin from lysosomes allowing its conversion to cofactors.</text>
</comment>
<dbReference type="InterPro" id="IPR050854">
    <property type="entry name" value="LMBD1_LysCbl_Transport"/>
</dbReference>
<dbReference type="EMBL" id="MU006003">
    <property type="protein sequence ID" value="KAF2858763.1"/>
    <property type="molecule type" value="Genomic_DNA"/>
</dbReference>
<keyword evidence="6 12" id="KW-0812">Transmembrane</keyword>
<gene>
    <name evidence="13" type="ORF">K470DRAFT_300651</name>
</gene>
<dbReference type="PANTHER" id="PTHR16130:SF2">
    <property type="entry name" value="LYSOSOMAL COBALAMIN TRANSPORT ESCORT PROTEIN LMBD1"/>
    <property type="match status" value="1"/>
</dbReference>
<evidence type="ECO:0000256" key="12">
    <source>
        <dbReference type="SAM" id="Phobius"/>
    </source>
</evidence>
<evidence type="ECO:0000313" key="14">
    <source>
        <dbReference type="Proteomes" id="UP000799421"/>
    </source>
</evidence>
<feature type="transmembrane region" description="Helical" evidence="12">
    <location>
        <begin position="7"/>
        <end position="31"/>
    </location>
</feature>
<feature type="transmembrane region" description="Helical" evidence="12">
    <location>
        <begin position="43"/>
        <end position="65"/>
    </location>
</feature>
<dbReference type="PANTHER" id="PTHR16130">
    <property type="entry name" value="LYSOSOMAL COBALAMIN TRANSPORTER-RELATED"/>
    <property type="match status" value="1"/>
</dbReference>
<dbReference type="OrthoDB" id="73273at2759"/>
<keyword evidence="9" id="KW-0458">Lysosome</keyword>
<dbReference type="AlphaFoldDB" id="A0A6A7BUE5"/>